<reference evidence="9" key="1">
    <citation type="submission" date="2025-08" db="UniProtKB">
        <authorList>
            <consortium name="RefSeq"/>
        </authorList>
    </citation>
    <scope>IDENTIFICATION</scope>
</reference>
<dbReference type="PANTHER" id="PTHR16166:SF93">
    <property type="entry name" value="INTERMEMBRANE LIPID TRANSFER PROTEIN VPS13"/>
    <property type="match status" value="1"/>
</dbReference>
<proteinExistence type="inferred from homology"/>
<evidence type="ECO:0000313" key="8">
    <source>
        <dbReference type="Proteomes" id="UP001165740"/>
    </source>
</evidence>
<feature type="domain" description="VPS13-like middle region" evidence="5">
    <location>
        <begin position="1853"/>
        <end position="1985"/>
    </location>
</feature>
<gene>
    <name evidence="9" type="primary">LOC106059486</name>
</gene>
<dbReference type="OMA" id="SGWRPIR"/>
<dbReference type="InterPro" id="IPR056748">
    <property type="entry name" value="VPS13-like_C"/>
</dbReference>
<dbReference type="InterPro" id="IPR009543">
    <property type="entry name" value="VPS13_VAB"/>
</dbReference>
<dbReference type="InterPro" id="IPR026854">
    <property type="entry name" value="VPS13_N"/>
</dbReference>
<dbReference type="RefSeq" id="XP_055872696.1">
    <property type="nucleotide sequence ID" value="XM_056016721.1"/>
</dbReference>
<evidence type="ECO:0000256" key="1">
    <source>
        <dbReference type="ARBA" id="ARBA00006545"/>
    </source>
</evidence>
<dbReference type="OrthoDB" id="428159at2759"/>
<dbReference type="GeneID" id="106059486"/>
<comment type="similarity">
    <text evidence="1">Belongs to the VPS13 family.</text>
</comment>
<organism evidence="8 9">
    <name type="scientific">Biomphalaria glabrata</name>
    <name type="common">Bloodfluke planorb</name>
    <name type="synonym">Freshwater snail</name>
    <dbReference type="NCBI Taxonomy" id="6526"/>
    <lineage>
        <taxon>Eukaryota</taxon>
        <taxon>Metazoa</taxon>
        <taxon>Spiralia</taxon>
        <taxon>Lophotrochozoa</taxon>
        <taxon>Mollusca</taxon>
        <taxon>Gastropoda</taxon>
        <taxon>Heterobranchia</taxon>
        <taxon>Euthyneura</taxon>
        <taxon>Panpulmonata</taxon>
        <taxon>Hygrophila</taxon>
        <taxon>Lymnaeoidea</taxon>
        <taxon>Planorbidae</taxon>
        <taxon>Biomphalaria</taxon>
    </lineage>
</organism>
<dbReference type="GO" id="GO:0006869">
    <property type="term" value="P:lipid transport"/>
    <property type="evidence" value="ECO:0007669"/>
    <property type="project" value="UniProtKB-KW"/>
</dbReference>
<dbReference type="Pfam" id="PF25033">
    <property type="entry name" value="VPS13_M"/>
    <property type="match status" value="2"/>
</dbReference>
<evidence type="ECO:0000313" key="9">
    <source>
        <dbReference type="RefSeq" id="XP_055872696.1"/>
    </source>
</evidence>
<evidence type="ECO:0000256" key="2">
    <source>
        <dbReference type="ARBA" id="ARBA00022448"/>
    </source>
</evidence>
<evidence type="ECO:0000259" key="7">
    <source>
        <dbReference type="Pfam" id="PF25037"/>
    </source>
</evidence>
<dbReference type="Pfam" id="PF12624">
    <property type="entry name" value="VPS13_N"/>
    <property type="match status" value="1"/>
</dbReference>
<dbReference type="GO" id="GO:0045053">
    <property type="term" value="P:protein retention in Golgi apparatus"/>
    <property type="evidence" value="ECO:0007669"/>
    <property type="project" value="TreeGrafter"/>
</dbReference>
<dbReference type="Pfam" id="PF25037">
    <property type="entry name" value="VPS13_C"/>
    <property type="match status" value="1"/>
</dbReference>
<dbReference type="PANTHER" id="PTHR16166">
    <property type="entry name" value="VACUOLAR PROTEIN SORTING-ASSOCIATED PROTEIN VPS13"/>
    <property type="match status" value="1"/>
</dbReference>
<accession>A0A9W2ZCK3</accession>
<dbReference type="Pfam" id="PF25036">
    <property type="entry name" value="VPS13_VAB"/>
    <property type="match status" value="1"/>
</dbReference>
<dbReference type="GO" id="GO:0006623">
    <property type="term" value="P:protein targeting to vacuole"/>
    <property type="evidence" value="ECO:0007669"/>
    <property type="project" value="TreeGrafter"/>
</dbReference>
<evidence type="ECO:0000259" key="4">
    <source>
        <dbReference type="Pfam" id="PF12624"/>
    </source>
</evidence>
<evidence type="ECO:0000256" key="3">
    <source>
        <dbReference type="ARBA" id="ARBA00023055"/>
    </source>
</evidence>
<feature type="domain" description="Chorein N-terminal" evidence="4">
    <location>
        <begin position="2"/>
        <end position="823"/>
    </location>
</feature>
<keyword evidence="8" id="KW-1185">Reference proteome</keyword>
<dbReference type="InterPro" id="IPR026847">
    <property type="entry name" value="VPS13"/>
</dbReference>
<sequence>MVFETILVEIINRYLGAFVENLDSSQLQIGLWGAILNTQATGDVVLSNLNLKESALDDFDLPVKIKAGHIGKLTLKVPWKNLYTEPVIAQVEGIYALALPNVAIKYDEEKEAKAIQDTKQAALAKIEELKKLEAEKDKPKEPKNDSFVEKFATQVIKNLQVRISNIHIRYEDKYSNPSRPFAMGFTLSELLFHTTDSNWKETVIKEAVTQIFKLVRLDSLSVYWNSKDRLIQDLDRKVILDSLQELFQGKLQDNIAKQGTKPHLQYLFKPISAVAHLRLNTKPELTDFTLPKIFLTLVFDEIAVGLSKDQYDDILELLEAIERMSLMARYKKTRPDKPYKGNAKLWWVHAYSAVLEHTVRRRRKMWSWQNMKRHRMIVREYKDLYTVKLDSKNKITVKQQERLKKLEEDLDVFNISLCRNQAEVNVVKLGKKREEEGSRGWFGGWFGGGKKKEQAKHSSGKEGDLEQLGDKFQEEFTTEEKAKLYSAIGYDENAKDPTYPEEFVAVRLVTKLNKLSLTLMEKKKIPAQSQLLKLSLSEICASFGQRPAANAIRLDLKVDKLRVTGAPRKDYTPRLISSFGVATGEDVSLLTVTFETNPPDKLCDSRVKVHFRPLEIIYDAISVNGMSSFFTPPESVRLKQLSNAAMAKYDDIKAQTAAGVMYLAEQRKYADIDIMMMPSYIIVPETGEFRKDVNMLLLNLGQLTVKSEKTQEITKDIKDLSPMELTDIAYDKFHLKLDNLQLLFVQPGDDWHEEMAAPMSHLFILRPLSLNLLVEKCIIANDASLPMLKTKVLLPLISLSISDSKLNKIMNLASSIPLPEPGQQEIKDSFNEADLSFFEISSGVEQGFAGIKAHSTTTPDYTNKTQLALTFELHKISIEILETVDKMEVPFLKLIVNNIGLSVKVRSFDMAVQGWLGAVYLQHLQYVVSEGIKEQLKKFEVKTGEMINIINTPFLEDDQYLLYINYLQADKKCPDFATTYQNIAQSITVEFSTLDIILHHGVLISLMQFAQKFQPQEVVPTPKDSFERKSRQSSMTSLGYSTFSNLRDASRVSSSMSKKSVGIEVVMMKLKGVIDSIQLSLCNEMSIVMHSKIEGIELGARKLKDKLGLTAMMRKIELIDPDPKTKYPKIFSVTGGDMLKFEMIQFQNGTEGYKFGDVQNIDLDIYVQLGRARIVFVNKFILSLINFLDNFSIAKTKLDEASKAVKEASKDVAKNIQENAPRIKLDVAIKAPLVVIPKSSRSLEVMMINLGDINIVNKFERRDKTEPAHRAHIMEQLVVMLTNLRLSRGLLINEDGAINWEITILDPITFKVNILRNLSTGWYHGVPDIEIGGLLETINIQLNKDDLALAMNILVGNLKERNPNDLITIQVDSATNIAAKAEVTSLDFKLADSETKTVIHEEVYTSTKLDFKLSSIIVQLYRGRVNMEAGEKTRSSKKMLSQLCLHNLFLAVEMKSDQSLLAKMALVDFTMDDCRAEREGGITKLIRRTAHKNKARETLSSHTTANDSDIFIDLLYKQDAEQNKIVQLQICSIHVCVCLEFIMKVMDFFMSSVPAAPVVVNKQTHSLSVKTKKTEVKPPPPPTVPEKFVGSMDIVVKVAKPEIYMIEDQMNPHTNSLIVDVQLDFRLRINPDVININGSIKELSLVSCIFGQPEKQQSILKKTRLVSFLEKTLLEICYNYYEHTWERLPVLIYVLHPVDIDLMANGPNGKDHHIDVIISDFIFTISPPTIRLITSILNSMYEISPEDVVKPVPKDHSNIWDLKPLDKCDFWFTQSGLKGNKEKGDDSSVEIGQVLEEDDVSDVRGELTSLGNITLMLYKQDVLIELLASYLDMIYHQVLDQFIPLLSYTNLIMNAPVVIIKLEGGIGHRTVPLLMVESSFSCQVHNWTSDLFFESTLSLEIAYNNEKNGVWEPLLEPVVDKSQMHKWELAINMLKNDPIQVVMDEDPFVIPPPKLVINVTASQPLQLIMTKTCLDVLANLSQAFSEAYNLREMEGKLGQKIVPYVFNNETGQKMAMKLDASFKLSENSTSINLNEIPSPSEISVEVTSSKTLAKSSSIIRATQSQEEKRISFMIEGASTMYEMPIKQARKRLFHINNISILASNEVFVGQKIITFSSAVIVKNHLSCLVNVLYKDSHEVKLCGQVFPDQKFCIPINAVYSSTGEIFFQPQPENESYLISKESINVKTYLPEVNGKIVQFSCPVEQLDIGESEIYYFNVMLDLESVYKENTDEMTEKIMTVHLHPNIILHNLLPIDVTYSMEKSSAVLTLPAGQHQALINASVNETTLVLEQPLEITIPNYRGNSWIGKKQVRLGVPELSVWTFETTLPVEEDKKPKKLTMDLGLHCSENSGSFDMTLYCPYWIVNLTSRTIALKEDEKEAPFVQDAEDKEVMLYFFRDKPFFGGNRRKETEAIIRTETEAIIRTETEAIIRTESSSEKKKEKEKVRELKTPGKVILKIDDSEWSDKFSLDTVGTGGNVMCKHKAGGYITEVGITIKLTSSGLTKVVTFTPFYLLLNASDIPLHVKESEKEDEIILAPEECKHFYPKSSHKEMKIQVRPFDSLKFSTPFHLNKAHTTLLKIIDKYGGLQAECHISESSMITTFHLYKTGMATVLLVNHTSQCVITFRQQGTKDVEVELQPQTSQLYTWSNPTGIREIVWSCGLKKEMKHALDRDHIEEFFAQSDVKVYFVSFLDGLQRVAMFTQDVWLANLAQEAGELEQADQELNLKIHDMGFSLVNNELCLELAYMGITSSGVIWEEKKKKFKAVTIKDNLILEHAYQKYLLDKEMKKSKEGPTVLENKFEVDFDKMILVKPRQAELRRSFADGIWVQMRQSPHSTQLHAKINRLQFDNQLRHAVFPTILSPLPPPRSVAAESIPKPFIEVSLMNKIHEHSNLVQIKYFKVLIQEMNLKVDQGFLSQLLAMFASDILALRDQEPTLFQADVDSTKLSLKEVAGVSIQAQRVSFYDYFHISPIKIHVSFSLQGGSMKDTPQAHIMGVFLQSVGVVLTDVQDVVFKLGYFERNYTFYNNTQLTNEFVRHYSGQAVKQMYVLVLGLDVLGNPFGLLRGLSEGIEDLFYEPYQGAIQGPGEFAEGLALGVRSLFGHAVGGAAGAVSRITGTLGKGLAALTLDDDYQKKRREQLNKRPATASEGFARGGKGLVMGVFDGVTGIVRKPVEGAKQEGVTGFFKGVGKGLVGVVTRPTSGVVDFASSTLEGVRRITDFTDEIHRLRPARRFNKDGIVRPYILEEAEGFNLLRETDKGQYVDTDEYVAHFKVKEDGKTVFIVTDKRILLAKRGELFGTWDSEWMFTYQELKGEPKITNKGLEITLKTEKKKMFGSNVTKKDLHTDLKVAQLILSKIQEVMAMERVESGV</sequence>
<protein>
    <submittedName>
        <fullName evidence="9">Intermembrane lipid transfer protein VPS13C-like isoform X1</fullName>
    </submittedName>
</protein>
<feature type="domain" description="Vacuolar protein sorting-associated protein 13 VPS13 adaptor binding" evidence="6">
    <location>
        <begin position="2059"/>
        <end position="2652"/>
    </location>
</feature>
<dbReference type="Proteomes" id="UP001165740">
    <property type="component" value="Chromosome 18"/>
</dbReference>
<keyword evidence="2" id="KW-0813">Transport</keyword>
<evidence type="ECO:0000259" key="5">
    <source>
        <dbReference type="Pfam" id="PF25033"/>
    </source>
</evidence>
<keyword evidence="3" id="KW-0445">Lipid transport</keyword>
<evidence type="ECO:0000259" key="6">
    <source>
        <dbReference type="Pfam" id="PF25036"/>
    </source>
</evidence>
<feature type="domain" description="VPS13-like middle region" evidence="5">
    <location>
        <begin position="1110"/>
        <end position="1780"/>
    </location>
</feature>
<dbReference type="InterPro" id="IPR056747">
    <property type="entry name" value="VPS13-like_M"/>
</dbReference>
<name>A0A9W2ZCK3_BIOGL</name>
<feature type="domain" description="Intermembrane lipid transfer protein VPS13-like C-terminal" evidence="7">
    <location>
        <begin position="3228"/>
        <end position="3332"/>
    </location>
</feature>